<gene>
    <name evidence="3" type="ORF">M2A_2454</name>
</gene>
<dbReference type="Pfam" id="PF02636">
    <property type="entry name" value="Methyltransf_28"/>
    <property type="match status" value="1"/>
</dbReference>
<name>A0A081BD37_9HYPH</name>
<dbReference type="SUPFAM" id="SSF53335">
    <property type="entry name" value="S-adenosyl-L-methionine-dependent methyltransferases"/>
    <property type="match status" value="1"/>
</dbReference>
<dbReference type="Gene3D" id="3.40.50.12710">
    <property type="match status" value="1"/>
</dbReference>
<evidence type="ECO:0000256" key="2">
    <source>
        <dbReference type="ARBA" id="ARBA00022679"/>
    </source>
</evidence>
<dbReference type="Proteomes" id="UP000028702">
    <property type="component" value="Unassembled WGS sequence"/>
</dbReference>
<organism evidence="3 4">
    <name type="scientific">Tepidicaulis marinus</name>
    <dbReference type="NCBI Taxonomy" id="1333998"/>
    <lineage>
        <taxon>Bacteria</taxon>
        <taxon>Pseudomonadati</taxon>
        <taxon>Pseudomonadota</taxon>
        <taxon>Alphaproteobacteria</taxon>
        <taxon>Hyphomicrobiales</taxon>
        <taxon>Parvibaculaceae</taxon>
        <taxon>Tepidicaulis</taxon>
    </lineage>
</organism>
<dbReference type="AlphaFoldDB" id="A0A081BD37"/>
<keyword evidence="1" id="KW-0489">Methyltransferase</keyword>
<dbReference type="PANTHER" id="PTHR12049">
    <property type="entry name" value="PROTEIN ARGININE METHYLTRANSFERASE NDUFAF7, MITOCHONDRIAL"/>
    <property type="match status" value="1"/>
</dbReference>
<evidence type="ECO:0000313" key="3">
    <source>
        <dbReference type="EMBL" id="GAK45955.1"/>
    </source>
</evidence>
<keyword evidence="4" id="KW-1185">Reference proteome</keyword>
<evidence type="ECO:0000313" key="4">
    <source>
        <dbReference type="Proteomes" id="UP000028702"/>
    </source>
</evidence>
<reference evidence="3 4" key="1">
    <citation type="submission" date="2014-07" db="EMBL/GenBank/DDBJ databases">
        <title>Tepidicaulis marinum gen. nov., sp. nov., a novel marine bacterium denitrifying nitrate to nitrous oxide strictly under microaerobic conditions.</title>
        <authorList>
            <person name="Takeuchi M."/>
            <person name="Yamagishi T."/>
            <person name="Kamagata Y."/>
            <person name="Oshima K."/>
            <person name="Hattori M."/>
            <person name="Katayama T."/>
            <person name="Hanada S."/>
            <person name="Tamaki H."/>
            <person name="Marumo K."/>
            <person name="Maeda H."/>
            <person name="Nedachi M."/>
            <person name="Iwasaki W."/>
            <person name="Suwa Y."/>
            <person name="Sakata S."/>
        </authorList>
    </citation>
    <scope>NUCLEOTIDE SEQUENCE [LARGE SCALE GENOMIC DNA]</scope>
    <source>
        <strain evidence="3 4">MA2</strain>
    </source>
</reference>
<dbReference type="STRING" id="1333998.M2A_2454"/>
<dbReference type="EMBL" id="BBIO01000013">
    <property type="protein sequence ID" value="GAK45955.1"/>
    <property type="molecule type" value="Genomic_DNA"/>
</dbReference>
<proteinExistence type="predicted"/>
<keyword evidence="2" id="KW-0808">Transferase</keyword>
<dbReference type="InterPro" id="IPR038375">
    <property type="entry name" value="NDUFAF7_sf"/>
</dbReference>
<dbReference type="InterPro" id="IPR003788">
    <property type="entry name" value="NDUFAF7"/>
</dbReference>
<accession>A0A081BD37</accession>
<dbReference type="eggNOG" id="COG1565">
    <property type="taxonomic scope" value="Bacteria"/>
</dbReference>
<comment type="caution">
    <text evidence="3">The sequence shown here is derived from an EMBL/GenBank/DDBJ whole genome shotgun (WGS) entry which is preliminary data.</text>
</comment>
<dbReference type="GO" id="GO:0035243">
    <property type="term" value="F:protein-arginine omega-N symmetric methyltransferase activity"/>
    <property type="evidence" value="ECO:0007669"/>
    <property type="project" value="TreeGrafter"/>
</dbReference>
<dbReference type="InterPro" id="IPR029063">
    <property type="entry name" value="SAM-dependent_MTases_sf"/>
</dbReference>
<dbReference type="PANTHER" id="PTHR12049:SF7">
    <property type="entry name" value="PROTEIN ARGININE METHYLTRANSFERASE NDUFAF7, MITOCHONDRIAL"/>
    <property type="match status" value="1"/>
</dbReference>
<dbReference type="RefSeq" id="WP_045447910.1">
    <property type="nucleotide sequence ID" value="NZ_BBIO01000013.1"/>
</dbReference>
<protein>
    <submittedName>
        <fullName evidence="3">Conserved protein</fullName>
    </submittedName>
</protein>
<dbReference type="GO" id="GO:0032259">
    <property type="term" value="P:methylation"/>
    <property type="evidence" value="ECO:0007669"/>
    <property type="project" value="UniProtKB-KW"/>
</dbReference>
<sequence>MNPLSDMIATLIANQGPLAISDYMALALGHPQHGYYMKQVPLGEKGDFTTAPEISQMFGELIGIWCADTWQRMGAPGEIALVELGPGRGTLMEDVLRTLKVVPELLEAAEVHFVETSPALMAEQRARVPQATWHASIESLPEKPLLLIANEFFDALPIRQFQRTEQGWHERCLGLVPQENGGWDFALQLAPDPIPNTALLPLNVLDAPPGSVAEICPAAQSIAETLGAHLKRHGGAGLIIDYGHGESAPGDTLQAVRAHDYADPFADPGEADLTAHVDFAALAQCFAKGGAKIWPLTTQSAFLSMLGIIQRAKKLQASATPAQSRDIKAAMHRLTDPGEMGTLFKVLTVTAPDMAPPAGFDRA</sequence>
<evidence type="ECO:0000256" key="1">
    <source>
        <dbReference type="ARBA" id="ARBA00022603"/>
    </source>
</evidence>